<dbReference type="AlphaFoldDB" id="A0ABD2YV87"/>
<accession>A0ABD2YV87</accession>
<proteinExistence type="predicted"/>
<dbReference type="PANTHER" id="PTHR47286">
    <property type="entry name" value="F3I6.9 PROTEIN"/>
    <property type="match status" value="1"/>
</dbReference>
<feature type="compositionally biased region" description="Polar residues" evidence="1">
    <location>
        <begin position="373"/>
        <end position="391"/>
    </location>
</feature>
<dbReference type="Proteomes" id="UP001630127">
    <property type="component" value="Unassembled WGS sequence"/>
</dbReference>
<feature type="compositionally biased region" description="Basic residues" evidence="1">
    <location>
        <begin position="525"/>
        <end position="535"/>
    </location>
</feature>
<protein>
    <recommendedName>
        <fullName evidence="4">TPX2 C-terminal domain-containing protein</fullName>
    </recommendedName>
</protein>
<name>A0ABD2YV87_9GENT</name>
<feature type="compositionally biased region" description="Basic and acidic residues" evidence="1">
    <location>
        <begin position="457"/>
        <end position="491"/>
    </location>
</feature>
<feature type="compositionally biased region" description="Polar residues" evidence="1">
    <location>
        <begin position="173"/>
        <end position="182"/>
    </location>
</feature>
<reference evidence="2 3" key="1">
    <citation type="submission" date="2024-11" db="EMBL/GenBank/DDBJ databases">
        <title>A near-complete genome assembly of Cinchona calisaya.</title>
        <authorList>
            <person name="Lian D.C."/>
            <person name="Zhao X.W."/>
            <person name="Wei L."/>
        </authorList>
    </citation>
    <scope>NUCLEOTIDE SEQUENCE [LARGE SCALE GENOMIC DNA]</scope>
    <source>
        <tissue evidence="2">Nenye</tissue>
    </source>
</reference>
<feature type="region of interest" description="Disordered" evidence="1">
    <location>
        <begin position="93"/>
        <end position="153"/>
    </location>
</feature>
<feature type="compositionally biased region" description="Basic and acidic residues" evidence="1">
    <location>
        <begin position="405"/>
        <end position="420"/>
    </location>
</feature>
<feature type="compositionally biased region" description="Basic and acidic residues" evidence="1">
    <location>
        <begin position="127"/>
        <end position="142"/>
    </location>
</feature>
<dbReference type="PANTHER" id="PTHR47286:SF2">
    <property type="entry name" value="F3I6.9 PROTEIN"/>
    <property type="match status" value="1"/>
</dbReference>
<feature type="compositionally biased region" description="Low complexity" evidence="1">
    <location>
        <begin position="446"/>
        <end position="455"/>
    </location>
</feature>
<feature type="compositionally biased region" description="Polar residues" evidence="1">
    <location>
        <begin position="274"/>
        <end position="311"/>
    </location>
</feature>
<organism evidence="2 3">
    <name type="scientific">Cinchona calisaya</name>
    <dbReference type="NCBI Taxonomy" id="153742"/>
    <lineage>
        <taxon>Eukaryota</taxon>
        <taxon>Viridiplantae</taxon>
        <taxon>Streptophyta</taxon>
        <taxon>Embryophyta</taxon>
        <taxon>Tracheophyta</taxon>
        <taxon>Spermatophyta</taxon>
        <taxon>Magnoliopsida</taxon>
        <taxon>eudicotyledons</taxon>
        <taxon>Gunneridae</taxon>
        <taxon>Pentapetalae</taxon>
        <taxon>asterids</taxon>
        <taxon>lamiids</taxon>
        <taxon>Gentianales</taxon>
        <taxon>Rubiaceae</taxon>
        <taxon>Cinchonoideae</taxon>
        <taxon>Cinchoneae</taxon>
        <taxon>Cinchona</taxon>
    </lineage>
</organism>
<feature type="region of interest" description="Disordered" evidence="1">
    <location>
        <begin position="221"/>
        <end position="326"/>
    </location>
</feature>
<feature type="region of interest" description="Disordered" evidence="1">
    <location>
        <begin position="373"/>
        <end position="535"/>
    </location>
</feature>
<evidence type="ECO:0000313" key="3">
    <source>
        <dbReference type="Proteomes" id="UP001630127"/>
    </source>
</evidence>
<dbReference type="EMBL" id="JBJUIK010000012">
    <property type="protein sequence ID" value="KAL3511228.1"/>
    <property type="molecule type" value="Genomic_DNA"/>
</dbReference>
<evidence type="ECO:0000256" key="1">
    <source>
        <dbReference type="SAM" id="MobiDB-lite"/>
    </source>
</evidence>
<sequence>MMGESVVERPNFENKMGESVSSAASLQVSVSFGRFESDSLSWEKWSSFSPNKYLEEVEKCSTPGSVAQKKAYFEAHYKKIAARKTQQLELEKLMESIPPSSDESDSRDPIKHAAVANGESGLSGSERSAEEVEPHVAGRDISKSTTIEEENVDDAIAVDCQSLVIEEAKEDLNGTSCDSVSNDVEKGKEELISNPAEPELSGGEEAVLVQEDNSEKNLVEVVHQPLKVDHRTKKTPLNKSKSPKLYSGNVTQKTTPSRKEQTSAGVKKKLVSPANRSSPVTKLSQLSTPKSSKSTMMPASISTTKKVNGTSLPKAKINPGENRRAMPTSLHMSLSLDPASSGPSLTTTRKSLIMERMGDKDIVRRAFKTFQNSISGLKSPNDGLSSWSQKVSYKGPEKNVSTLTHQKENEGLRKSAEKTIQRGRPGNTPNPAMLYIKGSGIDKRGVTVVSSSTSVRNEARAEKWKEKPGEKSFVREAERPQFSSKTKEEAQIKNTGQGLKSKASLTPAFNRGQASTKTPLEKEKSKVHHLPTSKR</sequence>
<keyword evidence="3" id="KW-1185">Reference proteome</keyword>
<evidence type="ECO:0008006" key="4">
    <source>
        <dbReference type="Google" id="ProtNLM"/>
    </source>
</evidence>
<evidence type="ECO:0000313" key="2">
    <source>
        <dbReference type="EMBL" id="KAL3511228.1"/>
    </source>
</evidence>
<feature type="region of interest" description="Disordered" evidence="1">
    <location>
        <begin position="168"/>
        <end position="203"/>
    </location>
</feature>
<gene>
    <name evidence="2" type="ORF">ACH5RR_030629</name>
</gene>
<comment type="caution">
    <text evidence="2">The sequence shown here is derived from an EMBL/GenBank/DDBJ whole genome shotgun (WGS) entry which is preliminary data.</text>
</comment>